<name>A0A927H496_9BACL</name>
<evidence type="ECO:0000256" key="2">
    <source>
        <dbReference type="ARBA" id="ARBA00023012"/>
    </source>
</evidence>
<keyword evidence="4" id="KW-0238">DNA-binding</keyword>
<dbReference type="Pfam" id="PF03704">
    <property type="entry name" value="BTAD"/>
    <property type="match status" value="1"/>
</dbReference>
<keyword evidence="6" id="KW-0597">Phosphoprotein</keyword>
<keyword evidence="3" id="KW-0805">Transcription regulation</keyword>
<dbReference type="PANTHER" id="PTHR35807">
    <property type="entry name" value="TRANSCRIPTIONAL REGULATOR REDD-RELATED"/>
    <property type="match status" value="1"/>
</dbReference>
<dbReference type="InterPro" id="IPR051677">
    <property type="entry name" value="AfsR-DnrI-RedD_regulator"/>
</dbReference>
<accession>A0A927H496</accession>
<dbReference type="InterPro" id="IPR016032">
    <property type="entry name" value="Sig_transdc_resp-reg_C-effctor"/>
</dbReference>
<evidence type="ECO:0000313" key="9">
    <source>
        <dbReference type="Proteomes" id="UP000632125"/>
    </source>
</evidence>
<dbReference type="EMBL" id="JACXIY010000008">
    <property type="protein sequence ID" value="MBD2868156.1"/>
    <property type="molecule type" value="Genomic_DNA"/>
</dbReference>
<dbReference type="GO" id="GO:0006355">
    <property type="term" value="P:regulation of DNA-templated transcription"/>
    <property type="evidence" value="ECO:0007669"/>
    <property type="project" value="InterPro"/>
</dbReference>
<evidence type="ECO:0000256" key="1">
    <source>
        <dbReference type="ARBA" id="ARBA00005820"/>
    </source>
</evidence>
<feature type="modified residue" description="4-aspartylphosphate" evidence="6">
    <location>
        <position position="53"/>
    </location>
</feature>
<dbReference type="SUPFAM" id="SSF52172">
    <property type="entry name" value="CheY-like"/>
    <property type="match status" value="1"/>
</dbReference>
<organism evidence="8 9">
    <name type="scientific">Paenibacillus arenilitoris</name>
    <dbReference type="NCBI Taxonomy" id="2772299"/>
    <lineage>
        <taxon>Bacteria</taxon>
        <taxon>Bacillati</taxon>
        <taxon>Bacillota</taxon>
        <taxon>Bacilli</taxon>
        <taxon>Bacillales</taxon>
        <taxon>Paenibacillaceae</taxon>
        <taxon>Paenibacillus</taxon>
    </lineage>
</organism>
<dbReference type="Pfam" id="PF00072">
    <property type="entry name" value="Response_reg"/>
    <property type="match status" value="1"/>
</dbReference>
<dbReference type="SUPFAM" id="SSF48452">
    <property type="entry name" value="TPR-like"/>
    <property type="match status" value="1"/>
</dbReference>
<keyword evidence="2" id="KW-0902">Two-component regulatory system</keyword>
<reference evidence="8" key="1">
    <citation type="submission" date="2020-09" db="EMBL/GenBank/DDBJ databases">
        <title>A novel bacterium of genus Paenibacillus, isolated from South China Sea.</title>
        <authorList>
            <person name="Huang H."/>
            <person name="Mo K."/>
            <person name="Hu Y."/>
        </authorList>
    </citation>
    <scope>NUCLEOTIDE SEQUENCE</scope>
    <source>
        <strain evidence="8">IB182493</strain>
    </source>
</reference>
<evidence type="ECO:0000256" key="5">
    <source>
        <dbReference type="ARBA" id="ARBA00023163"/>
    </source>
</evidence>
<evidence type="ECO:0000313" key="8">
    <source>
        <dbReference type="EMBL" id="MBD2868156.1"/>
    </source>
</evidence>
<dbReference type="Gene3D" id="1.10.10.10">
    <property type="entry name" value="Winged helix-like DNA-binding domain superfamily/Winged helix DNA-binding domain"/>
    <property type="match status" value="1"/>
</dbReference>
<dbReference type="SMART" id="SM00448">
    <property type="entry name" value="REC"/>
    <property type="match status" value="1"/>
</dbReference>
<dbReference type="InterPro" id="IPR001867">
    <property type="entry name" value="OmpR/PhoB-type_DNA-bd"/>
</dbReference>
<gene>
    <name evidence="8" type="ORF">IDH41_06190</name>
</gene>
<dbReference type="SUPFAM" id="SSF46894">
    <property type="entry name" value="C-terminal effector domain of the bipartite response regulators"/>
    <property type="match status" value="1"/>
</dbReference>
<sequence>MNAILVDDEKPALLHLERMLAEEGRLAVAGKFTTAREALEHVSKTATDFVFLDIGMPEMNGLEAANYFLQIDPRIRIVYVTAFSEYAIEAFELNALDYLLKPVSPARLAKTVERIAEYAGMTAAARQEPDEPGREAAILAFRRLDFRGGGQSGARLKWRTAKAQELFAYMLHQKGKWIDKDVILDLLWPDYPPDKATTHLHTSVYQIRKLLKEWEIDAAVEYAQEGYRLNADHLTTDVELFEQGLAEPHKAGGRRQPYADVLRLYAGPYLEEHDYAWAKPRREQLRQKYVDFVLAAAQTEAAAGRHANAVPLLLDAQEKDPYSEVICRKLMTVYADLRDDNALQSCYASFCRLIEQELGIEPEPRTKQTYELLLRSSRG</sequence>
<dbReference type="RefSeq" id="WP_190859262.1">
    <property type="nucleotide sequence ID" value="NZ_JACXIY010000008.1"/>
</dbReference>
<comment type="similarity">
    <text evidence="1">Belongs to the AfsR/DnrI/RedD regulatory family.</text>
</comment>
<dbReference type="Proteomes" id="UP000632125">
    <property type="component" value="Unassembled WGS sequence"/>
</dbReference>
<dbReference type="InterPro" id="IPR011990">
    <property type="entry name" value="TPR-like_helical_dom_sf"/>
</dbReference>
<dbReference type="SMART" id="SM00862">
    <property type="entry name" value="Trans_reg_C"/>
    <property type="match status" value="1"/>
</dbReference>
<protein>
    <submittedName>
        <fullName evidence="8">Response regulator</fullName>
    </submittedName>
</protein>
<keyword evidence="5" id="KW-0804">Transcription</keyword>
<dbReference type="Gene3D" id="1.25.40.10">
    <property type="entry name" value="Tetratricopeptide repeat domain"/>
    <property type="match status" value="1"/>
</dbReference>
<evidence type="ECO:0000256" key="3">
    <source>
        <dbReference type="ARBA" id="ARBA00023015"/>
    </source>
</evidence>
<dbReference type="GO" id="GO:0003677">
    <property type="term" value="F:DNA binding"/>
    <property type="evidence" value="ECO:0007669"/>
    <property type="project" value="UniProtKB-KW"/>
</dbReference>
<keyword evidence="9" id="KW-1185">Reference proteome</keyword>
<dbReference type="SMART" id="SM01043">
    <property type="entry name" value="BTAD"/>
    <property type="match status" value="1"/>
</dbReference>
<dbReference type="Gene3D" id="3.40.50.2300">
    <property type="match status" value="1"/>
</dbReference>
<dbReference type="PROSITE" id="PS50110">
    <property type="entry name" value="RESPONSE_REGULATORY"/>
    <property type="match status" value="1"/>
</dbReference>
<proteinExistence type="inferred from homology"/>
<feature type="domain" description="Response regulatory" evidence="7">
    <location>
        <begin position="2"/>
        <end position="116"/>
    </location>
</feature>
<dbReference type="InterPro" id="IPR036388">
    <property type="entry name" value="WH-like_DNA-bd_sf"/>
</dbReference>
<evidence type="ECO:0000256" key="6">
    <source>
        <dbReference type="PROSITE-ProRule" id="PRU00169"/>
    </source>
</evidence>
<dbReference type="PANTHER" id="PTHR35807:SF2">
    <property type="entry name" value="TRANSCRIPTIONAL ACTIVATOR DOMAIN"/>
    <property type="match status" value="1"/>
</dbReference>
<dbReference type="AlphaFoldDB" id="A0A927H496"/>
<evidence type="ECO:0000256" key="4">
    <source>
        <dbReference type="ARBA" id="ARBA00023125"/>
    </source>
</evidence>
<comment type="caution">
    <text evidence="8">The sequence shown here is derived from an EMBL/GenBank/DDBJ whole genome shotgun (WGS) entry which is preliminary data.</text>
</comment>
<evidence type="ECO:0000259" key="7">
    <source>
        <dbReference type="PROSITE" id="PS50110"/>
    </source>
</evidence>
<dbReference type="InterPro" id="IPR001789">
    <property type="entry name" value="Sig_transdc_resp-reg_receiver"/>
</dbReference>
<dbReference type="InterPro" id="IPR011006">
    <property type="entry name" value="CheY-like_superfamily"/>
</dbReference>
<dbReference type="GO" id="GO:0000160">
    <property type="term" value="P:phosphorelay signal transduction system"/>
    <property type="evidence" value="ECO:0007669"/>
    <property type="project" value="UniProtKB-KW"/>
</dbReference>
<dbReference type="InterPro" id="IPR005158">
    <property type="entry name" value="BTAD"/>
</dbReference>